<feature type="non-terminal residue" evidence="1">
    <location>
        <position position="1"/>
    </location>
</feature>
<protein>
    <submittedName>
        <fullName evidence="1">Uncharacterized protein</fullName>
    </submittedName>
</protein>
<dbReference type="AlphaFoldDB" id="A0A2T4AX65"/>
<dbReference type="GeneID" id="36600066"/>
<gene>
    <name evidence="1" type="ORF">BBK36DRAFT_1131264</name>
</gene>
<reference evidence="2" key="1">
    <citation type="submission" date="2016-07" db="EMBL/GenBank/DDBJ databases">
        <title>Multiple horizontal gene transfer events from other fungi enriched the ability of initially mycotrophic Trichoderma (Ascomycota) to feed on dead plant biomass.</title>
        <authorList>
            <consortium name="DOE Joint Genome Institute"/>
            <person name="Atanasova L."/>
            <person name="Chenthamara K."/>
            <person name="Zhang J."/>
            <person name="Grujic M."/>
            <person name="Henrissat B."/>
            <person name="Kuo A."/>
            <person name="Aerts A."/>
            <person name="Salamov A."/>
            <person name="Lipzen A."/>
            <person name="Labutti K."/>
            <person name="Barry K."/>
            <person name="Miao Y."/>
            <person name="Rahimi M.J."/>
            <person name="Shen Q."/>
            <person name="Grigoriev I.V."/>
            <person name="Kubicek C.P."/>
            <person name="Druzhinina I.S."/>
        </authorList>
    </citation>
    <scope>NUCLEOTIDE SEQUENCE [LARGE SCALE GENOMIC DNA]</scope>
    <source>
        <strain evidence="2">TUCIM 6016</strain>
    </source>
</reference>
<dbReference type="EMBL" id="KZ680243">
    <property type="protein sequence ID" value="PTB61656.1"/>
    <property type="molecule type" value="Genomic_DNA"/>
</dbReference>
<sequence length="55" mass="6568">IKAFILFNILLMPFISYIFKKARKAIYTLALNSIIIINKIRHLKEKNLKRQKHLS</sequence>
<keyword evidence="2" id="KW-1185">Reference proteome</keyword>
<accession>A0A2T4AX65</accession>
<dbReference type="Proteomes" id="UP000241546">
    <property type="component" value="Unassembled WGS sequence"/>
</dbReference>
<name>A0A2T4AX65_9HYPO</name>
<dbReference type="RefSeq" id="XP_024744976.1">
    <property type="nucleotide sequence ID" value="XM_024891948.1"/>
</dbReference>
<organism evidence="1 2">
    <name type="scientific">Trichoderma citrinoviride</name>
    <dbReference type="NCBI Taxonomy" id="58853"/>
    <lineage>
        <taxon>Eukaryota</taxon>
        <taxon>Fungi</taxon>
        <taxon>Dikarya</taxon>
        <taxon>Ascomycota</taxon>
        <taxon>Pezizomycotina</taxon>
        <taxon>Sordariomycetes</taxon>
        <taxon>Hypocreomycetidae</taxon>
        <taxon>Hypocreales</taxon>
        <taxon>Hypocreaceae</taxon>
        <taxon>Trichoderma</taxon>
    </lineage>
</organism>
<evidence type="ECO:0000313" key="2">
    <source>
        <dbReference type="Proteomes" id="UP000241546"/>
    </source>
</evidence>
<proteinExistence type="predicted"/>
<evidence type="ECO:0000313" key="1">
    <source>
        <dbReference type="EMBL" id="PTB61656.1"/>
    </source>
</evidence>